<keyword evidence="8" id="KW-0902">Two-component regulatory system</keyword>
<evidence type="ECO:0000313" key="14">
    <source>
        <dbReference type="Proteomes" id="UP000295764"/>
    </source>
</evidence>
<comment type="caution">
    <text evidence="13">The sequence shown here is derived from an EMBL/GenBank/DDBJ whole genome shotgun (WGS) entry which is preliminary data.</text>
</comment>
<protein>
    <recommendedName>
        <fullName evidence="2">histidine kinase</fullName>
        <ecNumber evidence="2">2.7.13.3</ecNumber>
    </recommendedName>
</protein>
<dbReference type="Gene3D" id="3.30.565.10">
    <property type="entry name" value="Histidine kinase-like ATPase, C-terminal domain"/>
    <property type="match status" value="1"/>
</dbReference>
<dbReference type="InterPro" id="IPR036890">
    <property type="entry name" value="HATPase_C_sf"/>
</dbReference>
<feature type="domain" description="Signal transduction histidine kinase subgroup 3 dimerisation and phosphoacceptor" evidence="11">
    <location>
        <begin position="221"/>
        <end position="286"/>
    </location>
</feature>
<evidence type="ECO:0000256" key="2">
    <source>
        <dbReference type="ARBA" id="ARBA00012438"/>
    </source>
</evidence>
<evidence type="ECO:0000256" key="10">
    <source>
        <dbReference type="SAM" id="Phobius"/>
    </source>
</evidence>
<evidence type="ECO:0000256" key="3">
    <source>
        <dbReference type="ARBA" id="ARBA00022553"/>
    </source>
</evidence>
<evidence type="ECO:0000256" key="8">
    <source>
        <dbReference type="ARBA" id="ARBA00023012"/>
    </source>
</evidence>
<keyword evidence="3" id="KW-0597">Phosphoprotein</keyword>
<keyword evidence="4" id="KW-0808">Transferase</keyword>
<dbReference type="Pfam" id="PF23539">
    <property type="entry name" value="DUF7134"/>
    <property type="match status" value="1"/>
</dbReference>
<dbReference type="InterPro" id="IPR011712">
    <property type="entry name" value="Sig_transdc_His_kin_sub3_dim/P"/>
</dbReference>
<dbReference type="EMBL" id="SNVW01000018">
    <property type="protein sequence ID" value="TDN41587.1"/>
    <property type="molecule type" value="Genomic_DNA"/>
</dbReference>
<sequence length="448" mass="47795">MTRRGSPSRVIRGTDARSVSATYRGVVFRPMLRVQITTDVVIAVVLGALVLVTTAGGMDTPLEYVTLAGLTVALALRRLSPGLALTAAWVVALFELIAPQTPGIANVFISGVVYTTSRYGSRRVRIAGLVSAIIGPVVAALYFGLEDYSHRRDIVTATTPQEESFRVAVTYFAVVLLLLLLPWLAGVIGRTRRSASMSREAQLLAERDAARADRAVAVEQERVRIARDMHDIVAHSLAVVIAQADGARYALKADPAIADEALGTISTTARRALGDVRELLGALRHEQGTAPTPDLDDIDRLVREMREVGLDVRVEREGDPAGLPTATQLAVYRIVQESLTNAWKHGEPGTPVHAALTYRPDTVEISVVNRRADDGTRGPGTGHGLVGMRERAAMTGGTMTAGARGDDFAVSVRMPAVPASGQMPRGLVPTGTPSTAPLTSTPQERPAR</sequence>
<dbReference type="GO" id="GO:0000155">
    <property type="term" value="F:phosphorelay sensor kinase activity"/>
    <property type="evidence" value="ECO:0007669"/>
    <property type="project" value="InterPro"/>
</dbReference>
<dbReference type="Proteomes" id="UP000295764">
    <property type="component" value="Unassembled WGS sequence"/>
</dbReference>
<dbReference type="GO" id="GO:0016020">
    <property type="term" value="C:membrane"/>
    <property type="evidence" value="ECO:0007669"/>
    <property type="project" value="InterPro"/>
</dbReference>
<comment type="catalytic activity">
    <reaction evidence="1">
        <text>ATP + protein L-histidine = ADP + protein N-phospho-L-histidine.</text>
        <dbReference type="EC" id="2.7.13.3"/>
    </reaction>
</comment>
<evidence type="ECO:0000313" key="13">
    <source>
        <dbReference type="EMBL" id="TDN41587.1"/>
    </source>
</evidence>
<feature type="compositionally biased region" description="Polar residues" evidence="9">
    <location>
        <begin position="431"/>
        <end position="448"/>
    </location>
</feature>
<evidence type="ECO:0000256" key="5">
    <source>
        <dbReference type="ARBA" id="ARBA00022741"/>
    </source>
</evidence>
<evidence type="ECO:0000259" key="11">
    <source>
        <dbReference type="Pfam" id="PF07730"/>
    </source>
</evidence>
<dbReference type="PANTHER" id="PTHR24421">
    <property type="entry name" value="NITRATE/NITRITE SENSOR PROTEIN NARX-RELATED"/>
    <property type="match status" value="1"/>
</dbReference>
<dbReference type="PANTHER" id="PTHR24421:SF10">
    <property type="entry name" value="NITRATE_NITRITE SENSOR PROTEIN NARQ"/>
    <property type="match status" value="1"/>
</dbReference>
<keyword evidence="10" id="KW-0472">Membrane</keyword>
<feature type="transmembrane region" description="Helical" evidence="10">
    <location>
        <begin position="87"/>
        <end position="114"/>
    </location>
</feature>
<dbReference type="GO" id="GO:0005524">
    <property type="term" value="F:ATP binding"/>
    <property type="evidence" value="ECO:0007669"/>
    <property type="project" value="UniProtKB-KW"/>
</dbReference>
<dbReference type="Pfam" id="PF07730">
    <property type="entry name" value="HisKA_3"/>
    <property type="match status" value="1"/>
</dbReference>
<organism evidence="13 14">
    <name type="scientific">Curtobacterium flaccumfaciens</name>
    <dbReference type="NCBI Taxonomy" id="2035"/>
    <lineage>
        <taxon>Bacteria</taxon>
        <taxon>Bacillati</taxon>
        <taxon>Actinomycetota</taxon>
        <taxon>Actinomycetes</taxon>
        <taxon>Micrococcales</taxon>
        <taxon>Microbacteriaceae</taxon>
        <taxon>Curtobacterium</taxon>
    </lineage>
</organism>
<gene>
    <name evidence="13" type="ORF">EDF64_11833</name>
</gene>
<feature type="transmembrane region" description="Helical" evidence="10">
    <location>
        <begin position="165"/>
        <end position="189"/>
    </location>
</feature>
<dbReference type="AlphaFoldDB" id="A0A4R6DAV2"/>
<feature type="transmembrane region" description="Helical" evidence="10">
    <location>
        <begin position="126"/>
        <end position="145"/>
    </location>
</feature>
<dbReference type="EC" id="2.7.13.3" evidence="2"/>
<evidence type="ECO:0000256" key="9">
    <source>
        <dbReference type="SAM" id="MobiDB-lite"/>
    </source>
</evidence>
<evidence type="ECO:0000256" key="6">
    <source>
        <dbReference type="ARBA" id="ARBA00022777"/>
    </source>
</evidence>
<keyword evidence="5" id="KW-0547">Nucleotide-binding</keyword>
<evidence type="ECO:0000256" key="1">
    <source>
        <dbReference type="ARBA" id="ARBA00000085"/>
    </source>
</evidence>
<keyword evidence="7" id="KW-0067">ATP-binding</keyword>
<name>A0A4R6DAV2_9MICO</name>
<dbReference type="GO" id="GO:0046983">
    <property type="term" value="F:protein dimerization activity"/>
    <property type="evidence" value="ECO:0007669"/>
    <property type="project" value="InterPro"/>
</dbReference>
<dbReference type="InterPro" id="IPR050482">
    <property type="entry name" value="Sensor_HK_TwoCompSys"/>
</dbReference>
<reference evidence="13 14" key="1">
    <citation type="submission" date="2019-03" db="EMBL/GenBank/DDBJ databases">
        <title>Genomic analyses of the natural microbiome of Caenorhabditis elegans.</title>
        <authorList>
            <person name="Samuel B."/>
        </authorList>
    </citation>
    <scope>NUCLEOTIDE SEQUENCE [LARGE SCALE GENOMIC DNA]</scope>
    <source>
        <strain evidence="13 14">JUb65</strain>
    </source>
</reference>
<keyword evidence="6 13" id="KW-0418">Kinase</keyword>
<dbReference type="SUPFAM" id="SSF55874">
    <property type="entry name" value="ATPase domain of HSP90 chaperone/DNA topoisomerase II/histidine kinase"/>
    <property type="match status" value="1"/>
</dbReference>
<dbReference type="CDD" id="cd16917">
    <property type="entry name" value="HATPase_UhpB-NarQ-NarX-like"/>
    <property type="match status" value="1"/>
</dbReference>
<evidence type="ECO:0000256" key="7">
    <source>
        <dbReference type="ARBA" id="ARBA00022840"/>
    </source>
</evidence>
<evidence type="ECO:0000259" key="12">
    <source>
        <dbReference type="Pfam" id="PF23539"/>
    </source>
</evidence>
<feature type="transmembrane region" description="Helical" evidence="10">
    <location>
        <begin position="40"/>
        <end position="58"/>
    </location>
</feature>
<evidence type="ECO:0000256" key="4">
    <source>
        <dbReference type="ARBA" id="ARBA00022679"/>
    </source>
</evidence>
<keyword evidence="10" id="KW-1133">Transmembrane helix</keyword>
<keyword evidence="10" id="KW-0812">Transmembrane</keyword>
<feature type="region of interest" description="Disordered" evidence="9">
    <location>
        <begin position="417"/>
        <end position="448"/>
    </location>
</feature>
<proteinExistence type="predicted"/>
<accession>A0A4R6DAV2</accession>
<feature type="domain" description="DUF7134" evidence="12">
    <location>
        <begin position="35"/>
        <end position="193"/>
    </location>
</feature>
<dbReference type="Gene3D" id="1.20.5.1930">
    <property type="match status" value="1"/>
</dbReference>
<dbReference type="InterPro" id="IPR055558">
    <property type="entry name" value="DUF7134"/>
</dbReference>